<feature type="signal peptide" evidence="1">
    <location>
        <begin position="1"/>
        <end position="23"/>
    </location>
</feature>
<evidence type="ECO:0000256" key="1">
    <source>
        <dbReference type="SAM" id="SignalP"/>
    </source>
</evidence>
<dbReference type="AlphaFoldDB" id="A0AAN0MDS1"/>
<gene>
    <name evidence="2" type="ORF">AABB31_11295</name>
</gene>
<proteinExistence type="predicted"/>
<keyword evidence="3" id="KW-1185">Reference proteome</keyword>
<dbReference type="EMBL" id="CP151767">
    <property type="protein sequence ID" value="WZU69370.1"/>
    <property type="molecule type" value="Genomic_DNA"/>
</dbReference>
<sequence length="79" mass="7898">MTRLSMSFASVVLSIALAPAAQAYSTEPAVKLTDIVLTGNQIADAAEVCDGPIAPELVAILALPATASQPAAMALACAE</sequence>
<feature type="chain" id="PRO_5042921618" description="UrcA family protein" evidence="1">
    <location>
        <begin position="24"/>
        <end position="79"/>
    </location>
</feature>
<dbReference type="RefSeq" id="WP_342078662.1">
    <property type="nucleotide sequence ID" value="NZ_CP151767.2"/>
</dbReference>
<evidence type="ECO:0000313" key="2">
    <source>
        <dbReference type="EMBL" id="WZU69370.1"/>
    </source>
</evidence>
<name>A0AAN0MDS1_9RHOB</name>
<dbReference type="Proteomes" id="UP001470809">
    <property type="component" value="Chromosome"/>
</dbReference>
<evidence type="ECO:0008006" key="4">
    <source>
        <dbReference type="Google" id="ProtNLM"/>
    </source>
</evidence>
<evidence type="ECO:0000313" key="3">
    <source>
        <dbReference type="Proteomes" id="UP001470809"/>
    </source>
</evidence>
<accession>A0AAN0MDS1</accession>
<dbReference type="KEGG" id="yrh:AABB31_11295"/>
<keyword evidence="1" id="KW-0732">Signal</keyword>
<organism evidence="2 3">
    <name type="scientific">Yoonia rhodophyticola</name>
    <dbReference type="NCBI Taxonomy" id="3137370"/>
    <lineage>
        <taxon>Bacteria</taxon>
        <taxon>Pseudomonadati</taxon>
        <taxon>Pseudomonadota</taxon>
        <taxon>Alphaproteobacteria</taxon>
        <taxon>Rhodobacterales</taxon>
        <taxon>Paracoccaceae</taxon>
        <taxon>Yoonia</taxon>
    </lineage>
</organism>
<reference evidence="2" key="1">
    <citation type="submission" date="2024-08" db="EMBL/GenBank/DDBJ databases">
        <title>Phylogenomic analyses of a clade within the roseobacter group suggest taxonomic reassignments of species of the genera Aestuariivita, Citreicella, Loktanella, Nautella, Pelagibaca, Ruegeria, Thalassobius, Thiobacimonas and Tropicibacter, and the proposal o.</title>
        <authorList>
            <person name="Jeon C.O."/>
        </authorList>
    </citation>
    <scope>NUCLEOTIDE SEQUENCE</scope>
    <source>
        <strain evidence="2">SS1-5</strain>
    </source>
</reference>
<protein>
    <recommendedName>
        <fullName evidence="4">UrcA family protein</fullName>
    </recommendedName>
</protein>